<keyword evidence="2" id="KW-0479">Metal-binding</keyword>
<evidence type="ECO:0000256" key="5">
    <source>
        <dbReference type="ARBA" id="ARBA00023014"/>
    </source>
</evidence>
<proteinExistence type="predicted"/>
<dbReference type="NCBIfam" id="NF007422">
    <property type="entry name" value="PRK09965.1"/>
    <property type="match status" value="1"/>
</dbReference>
<dbReference type="RefSeq" id="WP_390324902.1">
    <property type="nucleotide sequence ID" value="NZ_JBHRTP010000002.1"/>
</dbReference>
<dbReference type="Gene3D" id="2.102.10.10">
    <property type="entry name" value="Rieske [2Fe-2S] iron-sulphur domain"/>
    <property type="match status" value="1"/>
</dbReference>
<evidence type="ECO:0000256" key="2">
    <source>
        <dbReference type="ARBA" id="ARBA00022723"/>
    </source>
</evidence>
<dbReference type="CDD" id="cd03528">
    <property type="entry name" value="Rieske_RO_ferredoxin"/>
    <property type="match status" value="1"/>
</dbReference>
<feature type="domain" description="Rieske" evidence="7">
    <location>
        <begin position="7"/>
        <end position="102"/>
    </location>
</feature>
<evidence type="ECO:0000313" key="9">
    <source>
        <dbReference type="Proteomes" id="UP001595530"/>
    </source>
</evidence>
<gene>
    <name evidence="8" type="ORF">ACFOFO_00480</name>
</gene>
<dbReference type="PROSITE" id="PS51296">
    <property type="entry name" value="RIESKE"/>
    <property type="match status" value="1"/>
</dbReference>
<evidence type="ECO:0000313" key="8">
    <source>
        <dbReference type="EMBL" id="MFC3106449.1"/>
    </source>
</evidence>
<keyword evidence="6" id="KW-0534">Nitrate assimilation</keyword>
<dbReference type="Proteomes" id="UP001595530">
    <property type="component" value="Unassembled WGS sequence"/>
</dbReference>
<dbReference type="EMBL" id="JBHRTP010000002">
    <property type="protein sequence ID" value="MFC3106449.1"/>
    <property type="molecule type" value="Genomic_DNA"/>
</dbReference>
<dbReference type="PANTHER" id="PTHR21496:SF23">
    <property type="entry name" value="3-PHENYLPROPIONATE_CINNAMIC ACID DIOXYGENASE FERREDOXIN SUBUNIT"/>
    <property type="match status" value="1"/>
</dbReference>
<evidence type="ECO:0000256" key="3">
    <source>
        <dbReference type="ARBA" id="ARBA00023002"/>
    </source>
</evidence>
<keyword evidence="8" id="KW-0223">Dioxygenase</keyword>
<accession>A0ABV7EUI8</accession>
<name>A0ABV7EUI8_9BURK</name>
<dbReference type="NCBIfam" id="TIGR02378">
    <property type="entry name" value="nirD_assim_sml"/>
    <property type="match status" value="1"/>
</dbReference>
<dbReference type="Pfam" id="PF00355">
    <property type="entry name" value="Rieske"/>
    <property type="match status" value="1"/>
</dbReference>
<dbReference type="PANTHER" id="PTHR21496">
    <property type="entry name" value="FERREDOXIN-RELATED"/>
    <property type="match status" value="1"/>
</dbReference>
<protein>
    <submittedName>
        <fullName evidence="8">Bifunctional 3-phenylpropionate/cinnamic acid dioxygenase ferredoxin subunit</fullName>
        <ecNumber evidence="8">1.14.12.19</ecNumber>
    </submittedName>
</protein>
<keyword evidence="4" id="KW-0408">Iron</keyword>
<comment type="caution">
    <text evidence="8">The sequence shown here is derived from an EMBL/GenBank/DDBJ whole genome shotgun (WGS) entry which is preliminary data.</text>
</comment>
<dbReference type="EC" id="1.14.12.19" evidence="8"/>
<evidence type="ECO:0000259" key="7">
    <source>
        <dbReference type="PROSITE" id="PS51296"/>
    </source>
</evidence>
<dbReference type="SUPFAM" id="SSF50022">
    <property type="entry name" value="ISP domain"/>
    <property type="match status" value="1"/>
</dbReference>
<dbReference type="InterPro" id="IPR012748">
    <property type="entry name" value="Rieske-like_NirD"/>
</dbReference>
<dbReference type="InterPro" id="IPR017941">
    <property type="entry name" value="Rieske_2Fe-2S"/>
</dbReference>
<keyword evidence="1" id="KW-0001">2Fe-2S</keyword>
<dbReference type="InterPro" id="IPR036922">
    <property type="entry name" value="Rieske_2Fe-2S_sf"/>
</dbReference>
<evidence type="ECO:0000256" key="6">
    <source>
        <dbReference type="ARBA" id="ARBA00023063"/>
    </source>
</evidence>
<keyword evidence="3 8" id="KW-0560">Oxidoreductase</keyword>
<dbReference type="GO" id="GO:0008695">
    <property type="term" value="F:3-phenylpropionate dioxygenase activity"/>
    <property type="evidence" value="ECO:0007669"/>
    <property type="project" value="UniProtKB-EC"/>
</dbReference>
<evidence type="ECO:0000256" key="4">
    <source>
        <dbReference type="ARBA" id="ARBA00023004"/>
    </source>
</evidence>
<evidence type="ECO:0000256" key="1">
    <source>
        <dbReference type="ARBA" id="ARBA00022714"/>
    </source>
</evidence>
<reference evidence="9" key="1">
    <citation type="journal article" date="2019" name="Int. J. Syst. Evol. Microbiol.">
        <title>The Global Catalogue of Microorganisms (GCM) 10K type strain sequencing project: providing services to taxonomists for standard genome sequencing and annotation.</title>
        <authorList>
            <consortium name="The Broad Institute Genomics Platform"/>
            <consortium name="The Broad Institute Genome Sequencing Center for Infectious Disease"/>
            <person name="Wu L."/>
            <person name="Ma J."/>
        </authorList>
    </citation>
    <scope>NUCLEOTIDE SEQUENCE [LARGE SCALE GENOMIC DNA]</scope>
    <source>
        <strain evidence="9">KCTC 42986</strain>
    </source>
</reference>
<keyword evidence="5" id="KW-0411">Iron-sulfur</keyword>
<keyword evidence="9" id="KW-1185">Reference proteome</keyword>
<sequence>MPDVTWLKVCDVSAVRNQEARCLRVGEEDVAVFNLDGQFYAVADRCPHGNASLSEGWVENGEVECPLHQARFDLASGKVLCAPARDNLKTFKVKLADGVVLVCASAETERV</sequence>
<organism evidence="8 9">
    <name type="scientific">Undibacterium arcticum</name>
    <dbReference type="NCBI Taxonomy" id="1762892"/>
    <lineage>
        <taxon>Bacteria</taxon>
        <taxon>Pseudomonadati</taxon>
        <taxon>Pseudomonadota</taxon>
        <taxon>Betaproteobacteria</taxon>
        <taxon>Burkholderiales</taxon>
        <taxon>Oxalobacteraceae</taxon>
        <taxon>Undibacterium</taxon>
    </lineage>
</organism>